<dbReference type="eggNOG" id="ENOG502ZNIR">
    <property type="taxonomic scope" value="Bacteria"/>
</dbReference>
<feature type="domain" description="Ice-binding protein C-terminal" evidence="2">
    <location>
        <begin position="321"/>
        <end position="344"/>
    </location>
</feature>
<comment type="caution">
    <text evidence="3">The sequence shown here is derived from an EMBL/GenBank/DDBJ whole genome shotgun (WGS) entry which is preliminary data.</text>
</comment>
<evidence type="ECO:0000313" key="4">
    <source>
        <dbReference type="Proteomes" id="UP000005019"/>
    </source>
</evidence>
<dbReference type="AlphaFoldDB" id="F5RHE6"/>
<evidence type="ECO:0000259" key="2">
    <source>
        <dbReference type="Pfam" id="PF07589"/>
    </source>
</evidence>
<dbReference type="RefSeq" id="WP_008064336.1">
    <property type="nucleotide sequence ID" value="NZ_AFHG01000059.1"/>
</dbReference>
<dbReference type="STRING" id="1000565.METUNv1_03743"/>
<keyword evidence="1" id="KW-0732">Signal</keyword>
<dbReference type="OrthoDB" id="8562152at2"/>
<dbReference type="InterPro" id="IPR013424">
    <property type="entry name" value="Ice-binding_C"/>
</dbReference>
<organism evidence="3 4">
    <name type="scientific">Methyloversatilis universalis (strain ATCC BAA-1314 / DSM 25237 / JCM 13912 / CCUG 52030 / FAM5)</name>
    <dbReference type="NCBI Taxonomy" id="1000565"/>
    <lineage>
        <taxon>Bacteria</taxon>
        <taxon>Pseudomonadati</taxon>
        <taxon>Pseudomonadota</taxon>
        <taxon>Betaproteobacteria</taxon>
        <taxon>Nitrosomonadales</taxon>
        <taxon>Sterolibacteriaceae</taxon>
        <taxon>Methyloversatilis</taxon>
    </lineage>
</organism>
<feature type="signal peptide" evidence="1">
    <location>
        <begin position="1"/>
        <end position="22"/>
    </location>
</feature>
<accession>F5RHE6</accession>
<dbReference type="Pfam" id="PF07589">
    <property type="entry name" value="PEP-CTERM"/>
    <property type="match status" value="1"/>
</dbReference>
<proteinExistence type="predicted"/>
<dbReference type="NCBIfam" id="TIGR02595">
    <property type="entry name" value="PEP_CTERM"/>
    <property type="match status" value="1"/>
</dbReference>
<feature type="chain" id="PRO_5003331636" description="Ice-binding protein C-terminal domain-containing protein" evidence="1">
    <location>
        <begin position="23"/>
        <end position="346"/>
    </location>
</feature>
<dbReference type="Proteomes" id="UP000005019">
    <property type="component" value="Unassembled WGS sequence"/>
</dbReference>
<evidence type="ECO:0000313" key="3">
    <source>
        <dbReference type="EMBL" id="EGK69778.1"/>
    </source>
</evidence>
<gene>
    <name evidence="3" type="ORF">METUNv1_03743</name>
</gene>
<evidence type="ECO:0000256" key="1">
    <source>
        <dbReference type="SAM" id="SignalP"/>
    </source>
</evidence>
<reference evidence="3 4" key="1">
    <citation type="journal article" date="2011" name="J. Bacteriol.">
        <title>Genome sequence of Methyloversatilis universalis FAM5T, a methylotrophic representative of the order Rhodocyclales.</title>
        <authorList>
            <person name="Kittichotirat W."/>
            <person name="Good N.M."/>
            <person name="Hall R."/>
            <person name="Bringel F."/>
            <person name="Lajus A."/>
            <person name="Medigue C."/>
            <person name="Smalley N.E."/>
            <person name="Beck D."/>
            <person name="Bumgarner R."/>
            <person name="Vuilleumier S."/>
            <person name="Kalyuzhnaya M.G."/>
        </authorList>
    </citation>
    <scope>NUCLEOTIDE SEQUENCE [LARGE SCALE GENOMIC DNA]</scope>
    <source>
        <strain evidence="4">ATCC BAA-1314 / JCM 13912 / FAM5</strain>
    </source>
</reference>
<dbReference type="EMBL" id="AFHG01000059">
    <property type="protein sequence ID" value="EGK69778.1"/>
    <property type="molecule type" value="Genomic_DNA"/>
</dbReference>
<name>F5RHE6_METUF</name>
<keyword evidence="4" id="KW-1185">Reference proteome</keyword>
<protein>
    <recommendedName>
        <fullName evidence="2">Ice-binding protein C-terminal domain-containing protein</fullName>
    </recommendedName>
</protein>
<sequence length="346" mass="35353">MIKFKQIAVAAALASAFAAAHAAPISVFTPNGQVSGIAAFDWAPSPVLAKGGNEAFVRLANGQNDGVSGITNTTAGFPLTGNAFTVYSQGRLNLFQNGTGAATAGLWTGAGSTAGKYEITFELAYTEIVGVANTFPTNQAFFDFAATQTINYFRVYVQDLDDTGAVASNYASGAGFNDGKLVFEGKVAPAASQAGVFSDFKVGAGLTNLGSDGDASNGTSSLSSKQSVNGSGSTPIIDLLSVVPTTYDNSFWNGILTEFLISNINQNLPFTSVDPSEQFHGSITPDIGTVNGGTSFVPGRGLVASGPDILFQTDPNGPLQAVPEPGTLALAGLALGGLALARRRKA</sequence>